<name>A0A178W329_ARATH</name>
<dbReference type="NCBIfam" id="TIGR01614">
    <property type="entry name" value="PME_inhib"/>
    <property type="match status" value="1"/>
</dbReference>
<evidence type="ECO:0000259" key="5">
    <source>
        <dbReference type="SMART" id="SM00856"/>
    </source>
</evidence>
<dbReference type="InterPro" id="IPR034086">
    <property type="entry name" value="PMEI_plant"/>
</dbReference>
<evidence type="ECO:0000256" key="1">
    <source>
        <dbReference type="ARBA" id="ARBA00022729"/>
    </source>
</evidence>
<dbReference type="PANTHER" id="PTHR36710">
    <property type="entry name" value="PECTINESTERASE INHIBITOR-LIKE"/>
    <property type="match status" value="1"/>
</dbReference>
<comment type="caution">
    <text evidence="6">The sequence shown here is derived from an EMBL/GenBank/DDBJ whole genome shotgun (WGS) entry which is preliminary data.</text>
</comment>
<dbReference type="CDD" id="cd15797">
    <property type="entry name" value="PMEI"/>
    <property type="match status" value="1"/>
</dbReference>
<dbReference type="Gene3D" id="1.20.140.40">
    <property type="entry name" value="Invertase/pectin methylesterase inhibitor family protein"/>
    <property type="match status" value="1"/>
</dbReference>
<feature type="signal peptide" evidence="4">
    <location>
        <begin position="1"/>
        <end position="22"/>
    </location>
</feature>
<accession>A0A178W329</accession>
<dbReference type="SMART" id="SM00856">
    <property type="entry name" value="PMEI"/>
    <property type="match status" value="1"/>
</dbReference>
<gene>
    <name evidence="6" type="ordered locus">AXX17_At1g09270</name>
</gene>
<dbReference type="GO" id="GO:0046910">
    <property type="term" value="F:pectinesterase inhibitor activity"/>
    <property type="evidence" value="ECO:0007669"/>
    <property type="project" value="InterPro"/>
</dbReference>
<comment type="similarity">
    <text evidence="3">Belongs to the PMEI family.</text>
</comment>
<dbReference type="SUPFAM" id="SSF101148">
    <property type="entry name" value="Plant invertase/pectin methylesterase inhibitor"/>
    <property type="match status" value="1"/>
</dbReference>
<keyword evidence="1 4" id="KW-0732">Signal</keyword>
<dbReference type="AlphaFoldDB" id="A0A178W329"/>
<dbReference type="PANTHER" id="PTHR36710:SF3">
    <property type="entry name" value="PLANT INVERTASE_PECTIN METHYLESTERASE INHIBITOR SUPERFAMILY PROTEIN"/>
    <property type="match status" value="1"/>
</dbReference>
<keyword evidence="2" id="KW-1015">Disulfide bond</keyword>
<evidence type="ECO:0000256" key="2">
    <source>
        <dbReference type="ARBA" id="ARBA00023157"/>
    </source>
</evidence>
<feature type="domain" description="Pectinesterase inhibitor" evidence="5">
    <location>
        <begin position="27"/>
        <end position="170"/>
    </location>
</feature>
<organism evidence="6 7">
    <name type="scientific">Arabidopsis thaliana</name>
    <name type="common">Mouse-ear cress</name>
    <dbReference type="NCBI Taxonomy" id="3702"/>
    <lineage>
        <taxon>Eukaryota</taxon>
        <taxon>Viridiplantae</taxon>
        <taxon>Streptophyta</taxon>
        <taxon>Embryophyta</taxon>
        <taxon>Tracheophyta</taxon>
        <taxon>Spermatophyta</taxon>
        <taxon>Magnoliopsida</taxon>
        <taxon>eudicotyledons</taxon>
        <taxon>Gunneridae</taxon>
        <taxon>Pentapetalae</taxon>
        <taxon>rosids</taxon>
        <taxon>malvids</taxon>
        <taxon>Brassicales</taxon>
        <taxon>Brassicaceae</taxon>
        <taxon>Camelineae</taxon>
        <taxon>Arabidopsis</taxon>
    </lineage>
</organism>
<dbReference type="Proteomes" id="UP000078284">
    <property type="component" value="Chromosome 1"/>
</dbReference>
<proteinExistence type="inferred from homology"/>
<dbReference type="ExpressionAtlas" id="A0A178W329">
    <property type="expression patterns" value="baseline and differential"/>
</dbReference>
<evidence type="ECO:0000313" key="7">
    <source>
        <dbReference type="Proteomes" id="UP000078284"/>
    </source>
</evidence>
<sequence>MKMHHILSIVLAIILASSVAEAFLDEKTQQRVNGICKQTMDTRFCSSLLIKNLNTFPASNKEIMNVTVSEAERFAANTYFFISTLLRNAGDERPDLQACAEAYAIVNSAFTKAVTFFKQAYYSKIVNIEKKVSTAVDICKTDFNVLGYQINPLTEKNRQTKILLSMEQIVSHMVSS</sequence>
<dbReference type="InterPro" id="IPR052421">
    <property type="entry name" value="PCW_Enzyme_Inhibitor"/>
</dbReference>
<dbReference type="InterPro" id="IPR035513">
    <property type="entry name" value="Invertase/methylesterase_inhib"/>
</dbReference>
<evidence type="ECO:0000313" key="6">
    <source>
        <dbReference type="EMBL" id="OAP12929.1"/>
    </source>
</evidence>
<evidence type="ECO:0000256" key="4">
    <source>
        <dbReference type="SAM" id="SignalP"/>
    </source>
</evidence>
<feature type="chain" id="PRO_5008095525" description="Pectinesterase inhibitor domain-containing protein" evidence="4">
    <location>
        <begin position="23"/>
        <end position="176"/>
    </location>
</feature>
<dbReference type="EMBL" id="LUHQ01000001">
    <property type="protein sequence ID" value="OAP12929.1"/>
    <property type="molecule type" value="Genomic_DNA"/>
</dbReference>
<evidence type="ECO:0000256" key="3">
    <source>
        <dbReference type="ARBA" id="ARBA00038471"/>
    </source>
</evidence>
<protein>
    <recommendedName>
        <fullName evidence="5">Pectinesterase inhibitor domain-containing protein</fullName>
    </recommendedName>
</protein>
<dbReference type="InterPro" id="IPR006501">
    <property type="entry name" value="Pectinesterase_inhib_dom"/>
</dbReference>
<dbReference type="Pfam" id="PF04043">
    <property type="entry name" value="PMEI"/>
    <property type="match status" value="1"/>
</dbReference>
<reference evidence="7" key="1">
    <citation type="journal article" date="2016" name="Proc. Natl. Acad. Sci. U.S.A.">
        <title>Chromosome-level assembly of Arabidopsis thaliana Ler reveals the extent of translocation and inversion polymorphisms.</title>
        <authorList>
            <person name="Zapata L."/>
            <person name="Ding J."/>
            <person name="Willing E.M."/>
            <person name="Hartwig B."/>
            <person name="Bezdan D."/>
            <person name="Jiao W.B."/>
            <person name="Patel V."/>
            <person name="Velikkakam James G."/>
            <person name="Koornneef M."/>
            <person name="Ossowski S."/>
            <person name="Schneeberger K."/>
        </authorList>
    </citation>
    <scope>NUCLEOTIDE SEQUENCE [LARGE SCALE GENOMIC DNA]</scope>
    <source>
        <strain evidence="7">cv. Landsberg erecta</strain>
    </source>
</reference>